<gene>
    <name evidence="5" type="ORF">RchiOBHm_Chr2g0157551</name>
</gene>
<evidence type="ECO:0000313" key="6">
    <source>
        <dbReference type="Proteomes" id="UP000238479"/>
    </source>
</evidence>
<evidence type="ECO:0000256" key="1">
    <source>
        <dbReference type="ARBA" id="ARBA00023180"/>
    </source>
</evidence>
<dbReference type="Gene3D" id="3.15.20.10">
    <property type="entry name" value="Bactericidal permeability-increasing protein, domain 2"/>
    <property type="match status" value="1"/>
</dbReference>
<dbReference type="FunFam" id="3.15.10.10:FF:000001">
    <property type="entry name" value="phospholipid transfer protein-like"/>
    <property type="match status" value="1"/>
</dbReference>
<evidence type="ECO:0000256" key="2">
    <source>
        <dbReference type="ARBA" id="ARBA00060933"/>
    </source>
</evidence>
<dbReference type="SUPFAM" id="SSF55394">
    <property type="entry name" value="Bactericidal permeability-increasing protein, BPI"/>
    <property type="match status" value="2"/>
</dbReference>
<dbReference type="InterPro" id="IPR045897">
    <property type="entry name" value="BPI/LBP_pln"/>
</dbReference>
<evidence type="ECO:0000259" key="4">
    <source>
        <dbReference type="SMART" id="SM00329"/>
    </source>
</evidence>
<evidence type="ECO:0000313" key="5">
    <source>
        <dbReference type="EMBL" id="PRQ52628.1"/>
    </source>
</evidence>
<dbReference type="InterPro" id="IPR017943">
    <property type="entry name" value="Bactericidal_perm-incr_a/b_dom"/>
</dbReference>
<accession>A0A2P6S1R9</accession>
<comment type="caution">
    <text evidence="5">The sequence shown here is derived from an EMBL/GenBank/DDBJ whole genome shotgun (WGS) entry which is preliminary data.</text>
</comment>
<dbReference type="GO" id="GO:1903409">
    <property type="term" value="P:reactive oxygen species biosynthetic process"/>
    <property type="evidence" value="ECO:0007669"/>
    <property type="project" value="EnsemblPlants"/>
</dbReference>
<feature type="chain" id="PRO_5015203716" evidence="3">
    <location>
        <begin position="21"/>
        <end position="503"/>
    </location>
</feature>
<dbReference type="InterPro" id="IPR017942">
    <property type="entry name" value="Lipid-bd_serum_glycop_N"/>
</dbReference>
<dbReference type="SMART" id="SM00329">
    <property type="entry name" value="BPI2"/>
    <property type="match status" value="1"/>
</dbReference>
<dbReference type="STRING" id="74649.A0A2P6S1R9"/>
<keyword evidence="6" id="KW-1185">Reference proteome</keyword>
<dbReference type="GO" id="GO:0001530">
    <property type="term" value="F:lipopolysaccharide binding"/>
    <property type="evidence" value="ECO:0007669"/>
    <property type="project" value="EnsemblPlants"/>
</dbReference>
<protein>
    <submittedName>
        <fullName evidence="5">Putative cholesteryl ester transfer, BPI/LBP/Plunc family</fullName>
    </submittedName>
</protein>
<dbReference type="Pfam" id="PF01273">
    <property type="entry name" value="LBP_BPI_CETP"/>
    <property type="match status" value="1"/>
</dbReference>
<name>A0A2P6S1R9_ROSCH</name>
<dbReference type="PIRSF" id="PIRSF002417">
    <property type="entry name" value="Lipid_binding_protein"/>
    <property type="match status" value="1"/>
</dbReference>
<feature type="domain" description="Lipid-binding serum glycoprotein C-terminal" evidence="4">
    <location>
        <begin position="279"/>
        <end position="477"/>
    </location>
</feature>
<reference evidence="5 6" key="1">
    <citation type="journal article" date="2018" name="Nat. Genet.">
        <title>The Rosa genome provides new insights in the design of modern roses.</title>
        <authorList>
            <person name="Bendahmane M."/>
        </authorList>
    </citation>
    <scope>NUCLEOTIDE SEQUENCE [LARGE SCALE GENOMIC DNA]</scope>
    <source>
        <strain evidence="6">cv. Old Blush</strain>
    </source>
</reference>
<dbReference type="Gene3D" id="3.15.10.10">
    <property type="entry name" value="Bactericidal permeability-increasing protein, domain 1"/>
    <property type="match status" value="1"/>
</dbReference>
<dbReference type="Gramene" id="PRQ52628">
    <property type="protein sequence ID" value="PRQ52628"/>
    <property type="gene ID" value="RchiOBHm_Chr2g0157551"/>
</dbReference>
<dbReference type="InterPro" id="IPR001124">
    <property type="entry name" value="Lipid-bd_serum_glycop_C"/>
</dbReference>
<feature type="signal peptide" evidence="3">
    <location>
        <begin position="1"/>
        <end position="20"/>
    </location>
</feature>
<dbReference type="Pfam" id="PF02886">
    <property type="entry name" value="LBP_BPI_CETP_C"/>
    <property type="match status" value="1"/>
</dbReference>
<dbReference type="GO" id="GO:0010468">
    <property type="term" value="P:regulation of gene expression"/>
    <property type="evidence" value="ECO:0007669"/>
    <property type="project" value="EnsemblPlants"/>
</dbReference>
<sequence>MAPPIMLLLLLASFLIPTQTQFQVEAKDQAFTSIVISQKGLDFLKELLVTEAVSSIIPLQVPQIKKSMRVPFLGSVYMVVSNITIYGIDVGSSYIKLGDDGIAIIASETTCNLSMNWYYSYSTWVAPVEVSDEGSASVKVEGVEVGLTLGLGIQEGTLKLSLKDCGCHVKEISIKLDGGASWFYQGMINAFEEQIGSAVENSITKKLKDGIVKLDSVLQALPKEIPLDDDTYLNATFVNDPVLSNSSIGFEINGLFTARRKPSVSEYHNKDSKALVACSDPSKMLGIALDEAVFNSVAATYFDAEFMQWTVDKIPDQSFLNTAGWRFVIPQLYKKYPNHDMNLNISLSSPPVIKISEHNIGAIIYADLIIDVLDENSVIPVACISLVIRASSSVKLSGNNLAGSMKVDDFSMSLKWSNIGNLRMYLIQPVVWTVIQTVFVPYVNSHLGKGIPLPIVHGFTVQNGELLCSGSRIMVCSDVTYEPSDSNNLNGFLQSLSKYTPAT</sequence>
<evidence type="ECO:0000256" key="3">
    <source>
        <dbReference type="SAM" id="SignalP"/>
    </source>
</evidence>
<dbReference type="InterPro" id="IPR030675">
    <property type="entry name" value="BPI/LBP"/>
</dbReference>
<dbReference type="PANTHER" id="PTHR46801">
    <property type="entry name" value="OS06G0309200 PROTEIN"/>
    <property type="match status" value="1"/>
</dbReference>
<comment type="similarity">
    <text evidence="2">Belongs to the BPI/LBP/Plunc superfamily. BPI/LBP (TC 1.C.40) family.</text>
</comment>
<organism evidence="5 6">
    <name type="scientific">Rosa chinensis</name>
    <name type="common">China rose</name>
    <dbReference type="NCBI Taxonomy" id="74649"/>
    <lineage>
        <taxon>Eukaryota</taxon>
        <taxon>Viridiplantae</taxon>
        <taxon>Streptophyta</taxon>
        <taxon>Embryophyta</taxon>
        <taxon>Tracheophyta</taxon>
        <taxon>Spermatophyta</taxon>
        <taxon>Magnoliopsida</taxon>
        <taxon>eudicotyledons</taxon>
        <taxon>Gunneridae</taxon>
        <taxon>Pentapetalae</taxon>
        <taxon>rosids</taxon>
        <taxon>fabids</taxon>
        <taxon>Rosales</taxon>
        <taxon>Rosaceae</taxon>
        <taxon>Rosoideae</taxon>
        <taxon>Rosoideae incertae sedis</taxon>
        <taxon>Rosa</taxon>
    </lineage>
</organism>
<keyword evidence="3" id="KW-0732">Signal</keyword>
<dbReference type="Proteomes" id="UP000238479">
    <property type="component" value="Chromosome 2"/>
</dbReference>
<dbReference type="CDD" id="cd00026">
    <property type="entry name" value="BPI2"/>
    <property type="match status" value="1"/>
</dbReference>
<proteinExistence type="inferred from homology"/>
<dbReference type="AlphaFoldDB" id="A0A2P6S1R9"/>
<dbReference type="OrthoDB" id="10255543at2759"/>
<dbReference type="OMA" id="WKARKRF"/>
<dbReference type="GO" id="GO:0005615">
    <property type="term" value="C:extracellular space"/>
    <property type="evidence" value="ECO:0007669"/>
    <property type="project" value="InterPro"/>
</dbReference>
<dbReference type="EMBL" id="PDCK01000040">
    <property type="protein sequence ID" value="PRQ52628.1"/>
    <property type="molecule type" value="Genomic_DNA"/>
</dbReference>
<keyword evidence="1" id="KW-0325">Glycoprotein</keyword>
<dbReference type="PANTHER" id="PTHR46801:SF6">
    <property type="entry name" value="LIPID-BINDING SERUM GLYCOPROTEIN C-TERMINAL DOMAIN-CONTAINING PROTEIN"/>
    <property type="match status" value="1"/>
</dbReference>
<dbReference type="CDD" id="cd00025">
    <property type="entry name" value="BPI1"/>
    <property type="match status" value="1"/>
</dbReference>